<evidence type="ECO:0000313" key="1">
    <source>
        <dbReference type="EMBL" id="KAH7920889.1"/>
    </source>
</evidence>
<evidence type="ECO:0000313" key="2">
    <source>
        <dbReference type="Proteomes" id="UP000790709"/>
    </source>
</evidence>
<protein>
    <submittedName>
        <fullName evidence="1">GroES-like protein</fullName>
    </submittedName>
</protein>
<keyword evidence="2" id="KW-1185">Reference proteome</keyword>
<accession>A0ACB8B632</accession>
<comment type="caution">
    <text evidence="1">The sequence shown here is derived from an EMBL/GenBank/DDBJ whole genome shotgun (WGS) entry which is preliminary data.</text>
</comment>
<feature type="non-terminal residue" evidence="1">
    <location>
        <position position="1"/>
    </location>
</feature>
<name>A0ACB8B632_9AGAM</name>
<gene>
    <name evidence="1" type="ORF">BV22DRAFT_1073236</name>
</gene>
<dbReference type="Proteomes" id="UP000790709">
    <property type="component" value="Unassembled WGS sequence"/>
</dbReference>
<dbReference type="EMBL" id="MU266553">
    <property type="protein sequence ID" value="KAH7920889.1"/>
    <property type="molecule type" value="Genomic_DNA"/>
</dbReference>
<reference evidence="1" key="1">
    <citation type="journal article" date="2021" name="New Phytol.">
        <title>Evolutionary innovations through gain and loss of genes in the ectomycorrhizal Boletales.</title>
        <authorList>
            <person name="Wu G."/>
            <person name="Miyauchi S."/>
            <person name="Morin E."/>
            <person name="Kuo A."/>
            <person name="Drula E."/>
            <person name="Varga T."/>
            <person name="Kohler A."/>
            <person name="Feng B."/>
            <person name="Cao Y."/>
            <person name="Lipzen A."/>
            <person name="Daum C."/>
            <person name="Hundley H."/>
            <person name="Pangilinan J."/>
            <person name="Johnson J."/>
            <person name="Barry K."/>
            <person name="LaButti K."/>
            <person name="Ng V."/>
            <person name="Ahrendt S."/>
            <person name="Min B."/>
            <person name="Choi I.G."/>
            <person name="Park H."/>
            <person name="Plett J.M."/>
            <person name="Magnuson J."/>
            <person name="Spatafora J.W."/>
            <person name="Nagy L.G."/>
            <person name="Henrissat B."/>
            <person name="Grigoriev I.V."/>
            <person name="Yang Z.L."/>
            <person name="Xu J."/>
            <person name="Martin F.M."/>
        </authorList>
    </citation>
    <scope>NUCLEOTIDE SEQUENCE</scope>
    <source>
        <strain evidence="1">KUC20120723A-06</strain>
    </source>
</reference>
<organism evidence="1 2">
    <name type="scientific">Leucogyrophana mollusca</name>
    <dbReference type="NCBI Taxonomy" id="85980"/>
    <lineage>
        <taxon>Eukaryota</taxon>
        <taxon>Fungi</taxon>
        <taxon>Dikarya</taxon>
        <taxon>Basidiomycota</taxon>
        <taxon>Agaricomycotina</taxon>
        <taxon>Agaricomycetes</taxon>
        <taxon>Agaricomycetidae</taxon>
        <taxon>Boletales</taxon>
        <taxon>Boletales incertae sedis</taxon>
        <taxon>Leucogyrophana</taxon>
    </lineage>
</organism>
<sequence>MSSGQQKALFLQSKQGKFVVGDRTIPNPGNGQLLVEVHAAGLNPVDFKIQQQGAIVDKYPVVLGNDASGIVEKVGEGVDNFVKGDRVFTHGFYDNDKSTFQQYTLAVANFTAKIPAKISYDQAASVPLAFDTAVTGLYGQWNGAGITPPWEEGGKKKYSGNPIVIMGGSGSVGSYAIQLARLSGFSPIITTASPNHETYLKSLGATDVLDRHLSGDEIKAAVVKITGVSIEVVYDTVSLPETQKAAWGVLAPGGTLVLTLPGTVSETEGKNRKVLTTLGSPHLPRNKELAIGAWRCLEKWLEEGQIQPNKIEVLKHGLDGISEGLERMSKGEVSGVKLIAHPQETV</sequence>
<proteinExistence type="predicted"/>